<keyword evidence="4" id="KW-1185">Reference proteome</keyword>
<dbReference type="AlphaFoldDB" id="A0AA35T5Z2"/>
<evidence type="ECO:0000256" key="2">
    <source>
        <dbReference type="SAM" id="Phobius"/>
    </source>
</evidence>
<reference evidence="3" key="1">
    <citation type="submission" date="2023-03" db="EMBL/GenBank/DDBJ databases">
        <authorList>
            <person name="Steffen K."/>
            <person name="Cardenas P."/>
        </authorList>
    </citation>
    <scope>NUCLEOTIDE SEQUENCE</scope>
</reference>
<protein>
    <submittedName>
        <fullName evidence="3">Uncharacterized protein</fullName>
    </submittedName>
</protein>
<evidence type="ECO:0000256" key="1">
    <source>
        <dbReference type="SAM" id="MobiDB-lite"/>
    </source>
</evidence>
<keyword evidence="2" id="KW-1133">Transmembrane helix</keyword>
<dbReference type="EMBL" id="CASHTH010003153">
    <property type="protein sequence ID" value="CAI8040986.1"/>
    <property type="molecule type" value="Genomic_DNA"/>
</dbReference>
<keyword evidence="2" id="KW-0812">Transmembrane</keyword>
<name>A0AA35T5Z2_GEOBA</name>
<evidence type="ECO:0000313" key="3">
    <source>
        <dbReference type="EMBL" id="CAI8040986.1"/>
    </source>
</evidence>
<organism evidence="3 4">
    <name type="scientific">Geodia barretti</name>
    <name type="common">Barrett's horny sponge</name>
    <dbReference type="NCBI Taxonomy" id="519541"/>
    <lineage>
        <taxon>Eukaryota</taxon>
        <taxon>Metazoa</taxon>
        <taxon>Porifera</taxon>
        <taxon>Demospongiae</taxon>
        <taxon>Heteroscleromorpha</taxon>
        <taxon>Tetractinellida</taxon>
        <taxon>Astrophorina</taxon>
        <taxon>Geodiidae</taxon>
        <taxon>Geodia</taxon>
    </lineage>
</organism>
<feature type="region of interest" description="Disordered" evidence="1">
    <location>
        <begin position="1"/>
        <end position="37"/>
    </location>
</feature>
<feature type="transmembrane region" description="Helical" evidence="2">
    <location>
        <begin position="421"/>
        <end position="442"/>
    </location>
</feature>
<feature type="transmembrane region" description="Helical" evidence="2">
    <location>
        <begin position="132"/>
        <end position="157"/>
    </location>
</feature>
<sequence>MDGNAPDTEISVVSANSEQELKTTAEETPAGKAGNGVYKTGRKVERNSCFSCVLRKSHAVYALVIAFIWLIHTVPVILFFSINATFSPQHLAVNSTKTVTECSQDFFLDNSSGLCRPECGEWDQYSPATRRAVYGVNITFALLTIIVCVVAIVWSIFRHKIMLSYPNVILIYISLSHILLMFLHLVGYTDEKALYCTSRDRVTSFEEGTAYCSIIGSATTFVPTFELTGLCFHLGTVLFTAYFPFQARRFEKKGGYKYLHLVAVLCGFGFSGFLVGIQFAVGGYNRNIVPIFCVAAPESAFVFGIIPVCIISAAFLTVVIILLCKIVNIDGWRLKLSQSEGEKQTNSSSSRYTSAQIRLVLIFCTHGLATLIIYSAYSVVLRHEQPYSQALEEYFDCESFGNHTHQMCSRETFEKLDPTSVTFPLVISSYAFLPVSTLVYVANVDKLSNVMRKAKFQFLTKCLW</sequence>
<feature type="transmembrane region" description="Helical" evidence="2">
    <location>
        <begin position="257"/>
        <end position="281"/>
    </location>
</feature>
<keyword evidence="2" id="KW-0472">Membrane</keyword>
<feature type="transmembrane region" description="Helical" evidence="2">
    <location>
        <begin position="60"/>
        <end position="82"/>
    </location>
</feature>
<feature type="transmembrane region" description="Helical" evidence="2">
    <location>
        <begin position="227"/>
        <end position="245"/>
    </location>
</feature>
<accession>A0AA35T5Z2</accession>
<feature type="transmembrane region" description="Helical" evidence="2">
    <location>
        <begin position="301"/>
        <end position="324"/>
    </location>
</feature>
<gene>
    <name evidence="3" type="ORF">GBAR_LOCUS22776</name>
</gene>
<comment type="caution">
    <text evidence="3">The sequence shown here is derived from an EMBL/GenBank/DDBJ whole genome shotgun (WGS) entry which is preliminary data.</text>
</comment>
<dbReference type="Proteomes" id="UP001174909">
    <property type="component" value="Unassembled WGS sequence"/>
</dbReference>
<dbReference type="Gene3D" id="1.20.1070.10">
    <property type="entry name" value="Rhodopsin 7-helix transmembrane proteins"/>
    <property type="match status" value="1"/>
</dbReference>
<feature type="transmembrane region" description="Helical" evidence="2">
    <location>
        <begin position="359"/>
        <end position="377"/>
    </location>
</feature>
<proteinExistence type="predicted"/>
<evidence type="ECO:0000313" key="4">
    <source>
        <dbReference type="Proteomes" id="UP001174909"/>
    </source>
</evidence>
<feature type="transmembrane region" description="Helical" evidence="2">
    <location>
        <begin position="169"/>
        <end position="188"/>
    </location>
</feature>